<proteinExistence type="predicted"/>
<sequence length="512" mass="58508">MSATKWFLITNTENLKYYFDCNMIVERQAFTGNSYLCDIQFQRPKGYITICSQSNLSEALELAVSEDSNLDACIAEIELKLLSSNAVHVRNSHGLYELPSLDQIDDYDIDEILLPAPLPIGAIKNVILKDSKTSGRLKSEFERQFGEFPTKFFLNNSKLFNQKKQPITSAGFVSDMYVSGNNLQGISEITIDYQKAFAFGGALSLAYYQTKNGRLSCHLFKQLIDYDYGESNNKHLSALKCWATGSECLNDLDIFFNRILDITASEGDFGTIQHDLLNAFEHKEGIPEAYLKVSGLAKRLRQIVERTYEDDLDTYFAKLISHYENEEAGSSKPYLLISMVFIRDHIETALKFYHEDFSEEDYFLIATFYGLFRGVKRTPQVIRSVSGLREWVSHQMVSLLHRRTGDRLELIKGPGQPPLLFDKFIKDSINPKAQDNLQQFVSYIGLDEGDVLSWVLNTKDEYIVKGNAIKFSSRPKLTAQVDYENLEHMMQIATIKDAKELFNFNKVLSIFK</sequence>
<dbReference type="RefSeq" id="WP_073324020.1">
    <property type="nucleotide sequence ID" value="NZ_FQWD01000005.1"/>
</dbReference>
<dbReference type="Proteomes" id="UP000184520">
    <property type="component" value="Unassembled WGS sequence"/>
</dbReference>
<organism evidence="1 2">
    <name type="scientific">Marisediminitalea aggregata</name>
    <dbReference type="NCBI Taxonomy" id="634436"/>
    <lineage>
        <taxon>Bacteria</taxon>
        <taxon>Pseudomonadati</taxon>
        <taxon>Pseudomonadota</taxon>
        <taxon>Gammaproteobacteria</taxon>
        <taxon>Alteromonadales</taxon>
        <taxon>Alteromonadaceae</taxon>
        <taxon>Marisediminitalea</taxon>
    </lineage>
</organism>
<gene>
    <name evidence="1" type="ORF">SAMN05216361_3077</name>
</gene>
<reference evidence="2" key="1">
    <citation type="submission" date="2016-11" db="EMBL/GenBank/DDBJ databases">
        <authorList>
            <person name="Varghese N."/>
            <person name="Submissions S."/>
        </authorList>
    </citation>
    <scope>NUCLEOTIDE SEQUENCE [LARGE SCALE GENOMIC DNA]</scope>
    <source>
        <strain evidence="2">CGMCC 1.8995</strain>
    </source>
</reference>
<keyword evidence="2" id="KW-1185">Reference proteome</keyword>
<accession>A0A1M5N4Z4</accession>
<dbReference type="AlphaFoldDB" id="A0A1M5N4Z4"/>
<dbReference type="STRING" id="634436.SAMN05216361_3077"/>
<evidence type="ECO:0000313" key="1">
    <source>
        <dbReference type="EMBL" id="SHG84581.1"/>
    </source>
</evidence>
<protein>
    <submittedName>
        <fullName evidence="1">Uncharacterized protein</fullName>
    </submittedName>
</protein>
<name>A0A1M5N4Z4_9ALTE</name>
<dbReference type="EMBL" id="FQWD01000005">
    <property type="protein sequence ID" value="SHG84581.1"/>
    <property type="molecule type" value="Genomic_DNA"/>
</dbReference>
<evidence type="ECO:0000313" key="2">
    <source>
        <dbReference type="Proteomes" id="UP000184520"/>
    </source>
</evidence>
<dbReference type="OrthoDB" id="7054620at2"/>